<dbReference type="KEGG" id="gai:IMCC3135_02665"/>
<dbReference type="OrthoDB" id="1550976at2"/>
<dbReference type="InterPro" id="IPR027417">
    <property type="entry name" value="P-loop_NTPase"/>
</dbReference>
<dbReference type="GO" id="GO:0005737">
    <property type="term" value="C:cytoplasm"/>
    <property type="evidence" value="ECO:0007669"/>
    <property type="project" value="UniProtKB-SubCell"/>
</dbReference>
<evidence type="ECO:0000259" key="16">
    <source>
        <dbReference type="Pfam" id="PF00485"/>
    </source>
</evidence>
<accession>A0A2Z2NH77</accession>
<evidence type="ECO:0000256" key="9">
    <source>
        <dbReference type="ARBA" id="ARBA00022741"/>
    </source>
</evidence>
<dbReference type="UniPathway" id="UPA00241">
    <property type="reaction ID" value="UER00352"/>
</dbReference>
<dbReference type="HAMAP" id="MF_00215">
    <property type="entry name" value="Pantothen_kinase_1"/>
    <property type="match status" value="1"/>
</dbReference>
<keyword evidence="12 14" id="KW-0173">Coenzyme A biosynthesis</keyword>
<dbReference type="Pfam" id="PF00485">
    <property type="entry name" value="PRK"/>
    <property type="match status" value="1"/>
</dbReference>
<evidence type="ECO:0000256" key="6">
    <source>
        <dbReference type="ARBA" id="ARBA00015080"/>
    </source>
</evidence>
<comment type="similarity">
    <text evidence="4 14 15">Belongs to the prokaryotic pantothenate kinase family.</text>
</comment>
<evidence type="ECO:0000256" key="12">
    <source>
        <dbReference type="ARBA" id="ARBA00022993"/>
    </source>
</evidence>
<evidence type="ECO:0000256" key="1">
    <source>
        <dbReference type="ARBA" id="ARBA00001206"/>
    </source>
</evidence>
<gene>
    <name evidence="17" type="primary">coaA_1</name>
    <name evidence="14" type="synonym">coaA</name>
    <name evidence="17" type="ORF">IMCC3135_02665</name>
</gene>
<feature type="domain" description="Phosphoribulokinase/uridine kinase" evidence="16">
    <location>
        <begin position="92"/>
        <end position="245"/>
    </location>
</feature>
<keyword evidence="7 14" id="KW-0963">Cytoplasm</keyword>
<dbReference type="GO" id="GO:0015937">
    <property type="term" value="P:coenzyme A biosynthetic process"/>
    <property type="evidence" value="ECO:0007669"/>
    <property type="project" value="UniProtKB-UniRule"/>
</dbReference>
<dbReference type="PIRSF" id="PIRSF000545">
    <property type="entry name" value="Pantothenate_kin"/>
    <property type="match status" value="1"/>
</dbReference>
<comment type="subcellular location">
    <subcellularLocation>
        <location evidence="2 14 15">Cytoplasm</location>
    </subcellularLocation>
</comment>
<evidence type="ECO:0000256" key="11">
    <source>
        <dbReference type="ARBA" id="ARBA00022840"/>
    </source>
</evidence>
<evidence type="ECO:0000256" key="7">
    <source>
        <dbReference type="ARBA" id="ARBA00022490"/>
    </source>
</evidence>
<dbReference type="NCBIfam" id="TIGR00554">
    <property type="entry name" value="panK_bact"/>
    <property type="match status" value="1"/>
</dbReference>
<evidence type="ECO:0000313" key="17">
    <source>
        <dbReference type="EMBL" id="ASJ70646.1"/>
    </source>
</evidence>
<organism evidence="17 18">
    <name type="scientific">Granulosicoccus antarcticus IMCC3135</name>
    <dbReference type="NCBI Taxonomy" id="1192854"/>
    <lineage>
        <taxon>Bacteria</taxon>
        <taxon>Pseudomonadati</taxon>
        <taxon>Pseudomonadota</taxon>
        <taxon>Gammaproteobacteria</taxon>
        <taxon>Chromatiales</taxon>
        <taxon>Granulosicoccaceae</taxon>
        <taxon>Granulosicoccus</taxon>
    </lineage>
</organism>
<evidence type="ECO:0000256" key="15">
    <source>
        <dbReference type="RuleBase" id="RU003530"/>
    </source>
</evidence>
<evidence type="ECO:0000256" key="13">
    <source>
        <dbReference type="ARBA" id="ARBA00032866"/>
    </source>
</evidence>
<dbReference type="PANTHER" id="PTHR10285">
    <property type="entry name" value="URIDINE KINASE"/>
    <property type="match status" value="1"/>
</dbReference>
<evidence type="ECO:0000313" key="18">
    <source>
        <dbReference type="Proteomes" id="UP000250079"/>
    </source>
</evidence>
<protein>
    <recommendedName>
        <fullName evidence="6 14">Pantothenate kinase</fullName>
        <ecNumber evidence="5 14">2.7.1.33</ecNumber>
    </recommendedName>
    <alternativeName>
        <fullName evidence="13 14">Pantothenic acid kinase</fullName>
    </alternativeName>
</protein>
<dbReference type="CDD" id="cd02025">
    <property type="entry name" value="PanK"/>
    <property type="match status" value="1"/>
</dbReference>
<dbReference type="InterPro" id="IPR004566">
    <property type="entry name" value="PanK"/>
</dbReference>
<dbReference type="Proteomes" id="UP000250079">
    <property type="component" value="Chromosome"/>
</dbReference>
<dbReference type="Gene3D" id="3.40.50.300">
    <property type="entry name" value="P-loop containing nucleotide triphosphate hydrolases"/>
    <property type="match status" value="1"/>
</dbReference>
<sequence>MSDIDPDKDQLSPYRSFSVTEWARLRKNTPLPLSEEELTELRGMNERVSLDEVAQVYLPLSRLLSFYVASIQQLNEGTQQFMGTNTKQVPFIIGIAGSVAVGKSTVARVLQTLLARWPEHPKVDLISTDGFLYPTAELEKRKLMHRKGFPESFDRAALIDFLTAVKSGRGALQAPIYSHRLYDRIENEFIEVDQPDILIVEGLNVLQSGKMRLGESQIFISDYFDFSIYIDADLDVLRQWYVKRFLNLRSTVFSQPDAYFKDYAKLGESEAIETANRIWRTINQVNLHENIEPTKYRAKLILHKGPTHAIDAVHLRKL</sequence>
<feature type="binding site" evidence="14">
    <location>
        <begin position="97"/>
        <end position="104"/>
    </location>
    <ligand>
        <name>ATP</name>
        <dbReference type="ChEBI" id="CHEBI:30616"/>
    </ligand>
</feature>
<reference evidence="17 18" key="1">
    <citation type="submission" date="2016-12" db="EMBL/GenBank/DDBJ databases">
        <authorList>
            <person name="Song W.-J."/>
            <person name="Kurnit D.M."/>
        </authorList>
    </citation>
    <scope>NUCLEOTIDE SEQUENCE [LARGE SCALE GENOMIC DNA]</scope>
    <source>
        <strain evidence="17 18">IMCC3135</strain>
    </source>
</reference>
<keyword evidence="18" id="KW-1185">Reference proteome</keyword>
<evidence type="ECO:0000256" key="8">
    <source>
        <dbReference type="ARBA" id="ARBA00022679"/>
    </source>
</evidence>
<dbReference type="AlphaFoldDB" id="A0A2Z2NH77"/>
<keyword evidence="10 14" id="KW-0418">Kinase</keyword>
<evidence type="ECO:0000256" key="4">
    <source>
        <dbReference type="ARBA" id="ARBA00006087"/>
    </source>
</evidence>
<comment type="catalytic activity">
    <reaction evidence="1 14 15">
        <text>(R)-pantothenate + ATP = (R)-4'-phosphopantothenate + ADP + H(+)</text>
        <dbReference type="Rhea" id="RHEA:16373"/>
        <dbReference type="ChEBI" id="CHEBI:10986"/>
        <dbReference type="ChEBI" id="CHEBI:15378"/>
        <dbReference type="ChEBI" id="CHEBI:29032"/>
        <dbReference type="ChEBI" id="CHEBI:30616"/>
        <dbReference type="ChEBI" id="CHEBI:456216"/>
        <dbReference type="EC" id="2.7.1.33"/>
    </reaction>
</comment>
<evidence type="ECO:0000256" key="5">
    <source>
        <dbReference type="ARBA" id="ARBA00012102"/>
    </source>
</evidence>
<dbReference type="GO" id="GO:0004594">
    <property type="term" value="F:pantothenate kinase activity"/>
    <property type="evidence" value="ECO:0007669"/>
    <property type="project" value="UniProtKB-UniRule"/>
</dbReference>
<dbReference type="RefSeq" id="WP_088916168.1">
    <property type="nucleotide sequence ID" value="NZ_CP018632.1"/>
</dbReference>
<dbReference type="EC" id="2.7.1.33" evidence="5 14"/>
<dbReference type="InterPro" id="IPR006083">
    <property type="entry name" value="PRK/URK"/>
</dbReference>
<keyword evidence="9 14" id="KW-0547">Nucleotide-binding</keyword>
<dbReference type="SUPFAM" id="SSF52540">
    <property type="entry name" value="P-loop containing nucleoside triphosphate hydrolases"/>
    <property type="match status" value="1"/>
</dbReference>
<dbReference type="EMBL" id="CP018632">
    <property type="protein sequence ID" value="ASJ70646.1"/>
    <property type="molecule type" value="Genomic_DNA"/>
</dbReference>
<evidence type="ECO:0000256" key="14">
    <source>
        <dbReference type="HAMAP-Rule" id="MF_00215"/>
    </source>
</evidence>
<keyword evidence="11 14" id="KW-0067">ATP-binding</keyword>
<comment type="pathway">
    <text evidence="3 14 15">Cofactor biosynthesis; coenzyme A biosynthesis; CoA from (R)-pantothenate: step 1/5.</text>
</comment>
<dbReference type="GO" id="GO:0005524">
    <property type="term" value="F:ATP binding"/>
    <property type="evidence" value="ECO:0007669"/>
    <property type="project" value="UniProtKB-UniRule"/>
</dbReference>
<keyword evidence="8 14" id="KW-0808">Transferase</keyword>
<evidence type="ECO:0000256" key="3">
    <source>
        <dbReference type="ARBA" id="ARBA00005225"/>
    </source>
</evidence>
<evidence type="ECO:0000256" key="10">
    <source>
        <dbReference type="ARBA" id="ARBA00022777"/>
    </source>
</evidence>
<name>A0A2Z2NH77_9GAMM</name>
<evidence type="ECO:0000256" key="2">
    <source>
        <dbReference type="ARBA" id="ARBA00004496"/>
    </source>
</evidence>
<proteinExistence type="inferred from homology"/>